<keyword evidence="3" id="KW-1185">Reference proteome</keyword>
<dbReference type="EMBL" id="KL198038">
    <property type="protein sequence ID" value="KDQ14412.1"/>
    <property type="molecule type" value="Genomic_DNA"/>
</dbReference>
<evidence type="ECO:0000256" key="1">
    <source>
        <dbReference type="SAM" id="MobiDB-lite"/>
    </source>
</evidence>
<organism evidence="2 3">
    <name type="scientific">Botryobasidium botryosum (strain FD-172 SS1)</name>
    <dbReference type="NCBI Taxonomy" id="930990"/>
    <lineage>
        <taxon>Eukaryota</taxon>
        <taxon>Fungi</taxon>
        <taxon>Dikarya</taxon>
        <taxon>Basidiomycota</taxon>
        <taxon>Agaricomycotina</taxon>
        <taxon>Agaricomycetes</taxon>
        <taxon>Cantharellales</taxon>
        <taxon>Botryobasidiaceae</taxon>
        <taxon>Botryobasidium</taxon>
    </lineage>
</organism>
<dbReference type="STRING" id="930990.A0A067MRD9"/>
<protein>
    <submittedName>
        <fullName evidence="2">Uncharacterized protein</fullName>
    </submittedName>
</protein>
<proteinExistence type="predicted"/>
<dbReference type="OrthoDB" id="2676448at2759"/>
<reference evidence="3" key="1">
    <citation type="journal article" date="2014" name="Proc. Natl. Acad. Sci. U.S.A.">
        <title>Extensive sampling of basidiomycete genomes demonstrates inadequacy of the white-rot/brown-rot paradigm for wood decay fungi.</title>
        <authorList>
            <person name="Riley R."/>
            <person name="Salamov A.A."/>
            <person name="Brown D.W."/>
            <person name="Nagy L.G."/>
            <person name="Floudas D."/>
            <person name="Held B.W."/>
            <person name="Levasseur A."/>
            <person name="Lombard V."/>
            <person name="Morin E."/>
            <person name="Otillar R."/>
            <person name="Lindquist E.A."/>
            <person name="Sun H."/>
            <person name="LaButti K.M."/>
            <person name="Schmutz J."/>
            <person name="Jabbour D."/>
            <person name="Luo H."/>
            <person name="Baker S.E."/>
            <person name="Pisabarro A.G."/>
            <person name="Walton J.D."/>
            <person name="Blanchette R.A."/>
            <person name="Henrissat B."/>
            <person name="Martin F."/>
            <person name="Cullen D."/>
            <person name="Hibbett D.S."/>
            <person name="Grigoriev I.V."/>
        </authorList>
    </citation>
    <scope>NUCLEOTIDE SEQUENCE [LARGE SCALE GENOMIC DNA]</scope>
    <source>
        <strain evidence="3">FD-172 SS1</strain>
    </source>
</reference>
<feature type="region of interest" description="Disordered" evidence="1">
    <location>
        <begin position="214"/>
        <end position="240"/>
    </location>
</feature>
<sequence>MGIAASERWTPETPEYAATIKFRAEQTYHRALDNLEHLVVQRLFEFQRLGISETAYKMRTHISKALQRWSQAIRTALNAYNSAAQDLNPPRPTYDWEKLSHYGFLQDCLLLRESRPEVLSKPWSQPAIRSLMKQHLRIKRAREEIVRCNIEIRRLHTFVIDENATLRAAQKGLEDSQNILLGPFKQYCELRQRVNNQILARIFETYRLDGFTGIPKPGVRKGKAPPPSQPLEGLQAEVAETRADEALGASSFDDDDGMRDEVDRIVEATTDMSM</sequence>
<dbReference type="Proteomes" id="UP000027195">
    <property type="component" value="Unassembled WGS sequence"/>
</dbReference>
<name>A0A067MRD9_BOTB1</name>
<dbReference type="InParanoid" id="A0A067MRD9"/>
<evidence type="ECO:0000313" key="3">
    <source>
        <dbReference type="Proteomes" id="UP000027195"/>
    </source>
</evidence>
<evidence type="ECO:0000313" key="2">
    <source>
        <dbReference type="EMBL" id="KDQ14412.1"/>
    </source>
</evidence>
<gene>
    <name evidence="2" type="ORF">BOTBODRAFT_110202</name>
</gene>
<accession>A0A067MRD9</accession>
<dbReference type="HOGENOM" id="CLU_013084_0_2_1"/>
<dbReference type="AlphaFoldDB" id="A0A067MRD9"/>